<dbReference type="InterPro" id="IPR001878">
    <property type="entry name" value="Znf_CCHC"/>
</dbReference>
<gene>
    <name evidence="5" type="ORF">EEDITHA_LOCUS23193</name>
</gene>
<keyword evidence="1" id="KW-0863">Zinc-finger</keyword>
<evidence type="ECO:0000313" key="6">
    <source>
        <dbReference type="Proteomes" id="UP001153954"/>
    </source>
</evidence>
<proteinExistence type="predicted"/>
<organism evidence="5 6">
    <name type="scientific">Euphydryas editha</name>
    <name type="common">Edith's checkerspot</name>
    <dbReference type="NCBI Taxonomy" id="104508"/>
    <lineage>
        <taxon>Eukaryota</taxon>
        <taxon>Metazoa</taxon>
        <taxon>Ecdysozoa</taxon>
        <taxon>Arthropoda</taxon>
        <taxon>Hexapoda</taxon>
        <taxon>Insecta</taxon>
        <taxon>Pterygota</taxon>
        <taxon>Neoptera</taxon>
        <taxon>Endopterygota</taxon>
        <taxon>Lepidoptera</taxon>
        <taxon>Glossata</taxon>
        <taxon>Ditrysia</taxon>
        <taxon>Papilionoidea</taxon>
        <taxon>Nymphalidae</taxon>
        <taxon>Nymphalinae</taxon>
        <taxon>Euphydryas</taxon>
    </lineage>
</organism>
<dbReference type="EMBL" id="CAKOGL010000128">
    <property type="protein sequence ID" value="CAH2109344.1"/>
    <property type="molecule type" value="Genomic_DNA"/>
</dbReference>
<feature type="coiled-coil region" evidence="2">
    <location>
        <begin position="228"/>
        <end position="255"/>
    </location>
</feature>
<keyword evidence="6" id="KW-1185">Reference proteome</keyword>
<keyword evidence="1" id="KW-0479">Metal-binding</keyword>
<feature type="domain" description="CCHC-type" evidence="4">
    <location>
        <begin position="485"/>
        <end position="500"/>
    </location>
</feature>
<evidence type="ECO:0000256" key="1">
    <source>
        <dbReference type="PROSITE-ProRule" id="PRU00047"/>
    </source>
</evidence>
<sequence>MADDDESNRLRELFEADVRRKSQELEELMAIGRDAGFTPRVSLARTPPQEFSSPLASIMDTTFGLGRERAGKRLMTSPEEEQERTRRCDERRAGSSRQVDAPPVAGILSGPPPTMTASLTHAITSSPLASTVTQIPQPCHAPAFTPAPVPTSVSVAAAPASIPATVSPSEPDSGLSGMSKVQLLDEVYTQMQRITAVANSMASHNKYKLNANDRDAIAQAGQNVLAVVAALEIRLADTEHQVTAAKLKCAQLELQKAASSTSFPPPPTGTSTPAVTYASLLKRPQRQPPVHIPATQGQAVLFYPNTDEIKTSEGTKAELQKAIQPGRMGIPVVSIRRIGNSGIAVRAATPAAAEKLKAAAPPTLKATEPRGRRPLVAIRNLRVDPTPDSLLEDLQSTNLADDPEWSLEKVRANCRVAFKKGRRGERTTVVLECSPALRDKLIGLGRVYIGWDEADVCDYLRVTCCNRCHQYGHPEKFCRAPEMVCGRCGETGHKKTECQSQTECCATCKRFKRKEASSHITNAPTCPARIYAEQQSVNMTQYG</sequence>
<protein>
    <recommendedName>
        <fullName evidence="4">CCHC-type domain-containing protein</fullName>
    </recommendedName>
</protein>
<evidence type="ECO:0000259" key="4">
    <source>
        <dbReference type="PROSITE" id="PS50158"/>
    </source>
</evidence>
<keyword evidence="2" id="KW-0175">Coiled coil</keyword>
<comment type="caution">
    <text evidence="5">The sequence shown here is derived from an EMBL/GenBank/DDBJ whole genome shotgun (WGS) entry which is preliminary data.</text>
</comment>
<dbReference type="PROSITE" id="PS50158">
    <property type="entry name" value="ZF_CCHC"/>
    <property type="match status" value="1"/>
</dbReference>
<feature type="region of interest" description="Disordered" evidence="3">
    <location>
        <begin position="68"/>
        <end position="110"/>
    </location>
</feature>
<dbReference type="GO" id="GO:0008270">
    <property type="term" value="F:zinc ion binding"/>
    <property type="evidence" value="ECO:0007669"/>
    <property type="project" value="UniProtKB-KW"/>
</dbReference>
<evidence type="ECO:0000256" key="2">
    <source>
        <dbReference type="SAM" id="Coils"/>
    </source>
</evidence>
<keyword evidence="1" id="KW-0862">Zinc</keyword>
<reference evidence="5" key="1">
    <citation type="submission" date="2022-03" db="EMBL/GenBank/DDBJ databases">
        <authorList>
            <person name="Tunstrom K."/>
        </authorList>
    </citation>
    <scope>NUCLEOTIDE SEQUENCE</scope>
</reference>
<dbReference type="GO" id="GO:0003676">
    <property type="term" value="F:nucleic acid binding"/>
    <property type="evidence" value="ECO:0007669"/>
    <property type="project" value="InterPro"/>
</dbReference>
<evidence type="ECO:0000256" key="3">
    <source>
        <dbReference type="SAM" id="MobiDB-lite"/>
    </source>
</evidence>
<name>A0AAU9VFR6_EUPED</name>
<evidence type="ECO:0000313" key="5">
    <source>
        <dbReference type="EMBL" id="CAH2109344.1"/>
    </source>
</evidence>
<accession>A0AAU9VFR6</accession>
<feature type="compositionally biased region" description="Basic and acidic residues" evidence="3">
    <location>
        <begin position="83"/>
        <end position="93"/>
    </location>
</feature>
<dbReference type="AlphaFoldDB" id="A0AAU9VFR6"/>
<dbReference type="Proteomes" id="UP001153954">
    <property type="component" value="Unassembled WGS sequence"/>
</dbReference>